<reference evidence="5" key="1">
    <citation type="journal article" date="2014" name="Nat. Commun.">
        <title>Genomic adaptations of the halophilic Dead Sea filamentous fungus Eurotium rubrum.</title>
        <authorList>
            <person name="Kis-Papo T."/>
            <person name="Weig A.R."/>
            <person name="Riley R."/>
            <person name="Persoh D."/>
            <person name="Salamov A."/>
            <person name="Sun H."/>
            <person name="Lipzen A."/>
            <person name="Wasser S.P."/>
            <person name="Rambold G."/>
            <person name="Grigoriev I.V."/>
            <person name="Nevo E."/>
        </authorList>
    </citation>
    <scope>NUCLEOTIDE SEQUENCE [LARGE SCALE GENOMIC DNA]</scope>
    <source>
        <strain evidence="5">CBS 135680</strain>
    </source>
</reference>
<dbReference type="InterPro" id="IPR015034">
    <property type="entry name" value="Bles03"/>
</dbReference>
<protein>
    <submittedName>
        <fullName evidence="4">DUF1917-domain-containing protein</fullName>
    </submittedName>
</protein>
<accession>A0A017S511</accession>
<evidence type="ECO:0000313" key="4">
    <source>
        <dbReference type="EMBL" id="EYE91936.1"/>
    </source>
</evidence>
<name>A0A017S511_ASPRC</name>
<sequence>MTTFIEDTELFSDESSFYGDDTQIVHYEELAESYNPEPYWAETHHHLLSTIQHNALAPTPPSLPLKTTAALKEEEGLPSIGSRGLPRNARGWNEPVPDFLARLPPSTTKEESIGPWIFVSELNRRKGFDEEEEGELASFIAKGNGLLRAFEEKKSELEEEHDRSGAKTKAPLTRKLNAHRRALKEDIFALARENDVVSGKWMLFPSVDRVDAVWKAVVEATVDGELGDGAKVATDAGDRMVRGMMIYTRDYGNIDDVRRVIEKLVELELVNTEQRVGIYYKADAFTYLRILGDNPYGLKASLYSSKDVLAGKA</sequence>
<dbReference type="PANTHER" id="PTHR31977">
    <property type="entry name" value="UPF0696 PROTEIN C11ORF68"/>
    <property type="match status" value="1"/>
</dbReference>
<dbReference type="HOGENOM" id="CLU_051869_0_2_1"/>
<comment type="similarity">
    <text evidence="1">Belongs to the UPF0696 family.</text>
</comment>
<proteinExistence type="inferred from homology"/>
<feature type="coiled-coil region" evidence="2">
    <location>
        <begin position="140"/>
        <end position="167"/>
    </location>
</feature>
<evidence type="ECO:0000256" key="1">
    <source>
        <dbReference type="ARBA" id="ARBA00010568"/>
    </source>
</evidence>
<keyword evidence="5" id="KW-1185">Reference proteome</keyword>
<gene>
    <name evidence="4" type="ORF">EURHEDRAFT_380601</name>
</gene>
<dbReference type="PANTHER" id="PTHR31977:SF1">
    <property type="entry name" value="UPF0696 PROTEIN C11ORF68"/>
    <property type="match status" value="1"/>
</dbReference>
<dbReference type="InterPro" id="IPR023398">
    <property type="entry name" value="TIF_eIF4e-like"/>
</dbReference>
<dbReference type="Pfam" id="PF08939">
    <property type="entry name" value="Bles03"/>
    <property type="match status" value="1"/>
</dbReference>
<dbReference type="Proteomes" id="UP000019804">
    <property type="component" value="Unassembled WGS sequence"/>
</dbReference>
<dbReference type="EMBL" id="KK088440">
    <property type="protein sequence ID" value="EYE91936.1"/>
    <property type="molecule type" value="Genomic_DNA"/>
</dbReference>
<organism evidence="4 5">
    <name type="scientific">Aspergillus ruber (strain CBS 135680)</name>
    <dbReference type="NCBI Taxonomy" id="1388766"/>
    <lineage>
        <taxon>Eukaryota</taxon>
        <taxon>Fungi</taxon>
        <taxon>Dikarya</taxon>
        <taxon>Ascomycota</taxon>
        <taxon>Pezizomycotina</taxon>
        <taxon>Eurotiomycetes</taxon>
        <taxon>Eurotiomycetidae</taxon>
        <taxon>Eurotiales</taxon>
        <taxon>Aspergillaceae</taxon>
        <taxon>Aspergillus</taxon>
        <taxon>Aspergillus subgen. Aspergillus</taxon>
    </lineage>
</organism>
<dbReference type="GeneID" id="63694437"/>
<dbReference type="Gene3D" id="3.30.760.10">
    <property type="entry name" value="RNA Cap, Translation Initiation Factor Eif4e"/>
    <property type="match status" value="1"/>
</dbReference>
<evidence type="ECO:0000313" key="5">
    <source>
        <dbReference type="Proteomes" id="UP000019804"/>
    </source>
</evidence>
<dbReference type="SUPFAM" id="SSF55418">
    <property type="entry name" value="eIF4e-like"/>
    <property type="match status" value="1"/>
</dbReference>
<dbReference type="OrthoDB" id="10067381at2759"/>
<dbReference type="RefSeq" id="XP_040635626.1">
    <property type="nucleotide sequence ID" value="XM_040779313.1"/>
</dbReference>
<evidence type="ECO:0000256" key="2">
    <source>
        <dbReference type="SAM" id="Coils"/>
    </source>
</evidence>
<feature type="region of interest" description="Disordered" evidence="3">
    <location>
        <begin position="76"/>
        <end position="110"/>
    </location>
</feature>
<dbReference type="AlphaFoldDB" id="A0A017S511"/>
<evidence type="ECO:0000256" key="3">
    <source>
        <dbReference type="SAM" id="MobiDB-lite"/>
    </source>
</evidence>
<keyword evidence="2" id="KW-0175">Coiled coil</keyword>